<organism evidence="1 2">
    <name type="scientific">Streptosporangium lutulentum</name>
    <dbReference type="NCBI Taxonomy" id="1461250"/>
    <lineage>
        <taxon>Bacteria</taxon>
        <taxon>Bacillati</taxon>
        <taxon>Actinomycetota</taxon>
        <taxon>Actinomycetes</taxon>
        <taxon>Streptosporangiales</taxon>
        <taxon>Streptosporangiaceae</taxon>
        <taxon>Streptosporangium</taxon>
    </lineage>
</organism>
<reference evidence="1 2" key="1">
    <citation type="submission" date="2023-07" db="EMBL/GenBank/DDBJ databases">
        <title>Sequencing the genomes of 1000 actinobacteria strains.</title>
        <authorList>
            <person name="Klenk H.-P."/>
        </authorList>
    </citation>
    <scope>NUCLEOTIDE SEQUENCE [LARGE SCALE GENOMIC DNA]</scope>
    <source>
        <strain evidence="1 2">DSM 46740</strain>
    </source>
</reference>
<proteinExistence type="predicted"/>
<dbReference type="RefSeq" id="WP_307557064.1">
    <property type="nucleotide sequence ID" value="NZ_JAUSQU010000001.1"/>
</dbReference>
<protein>
    <recommendedName>
        <fullName evidence="3">Monooxygenase</fullName>
    </recommendedName>
</protein>
<dbReference type="Proteomes" id="UP001225356">
    <property type="component" value="Unassembled WGS sequence"/>
</dbReference>
<gene>
    <name evidence="1" type="ORF">J2853_002305</name>
</gene>
<accession>A0ABT9QAK1</accession>
<dbReference type="EMBL" id="JAUSQU010000001">
    <property type="protein sequence ID" value="MDP9843094.1"/>
    <property type="molecule type" value="Genomic_DNA"/>
</dbReference>
<comment type="caution">
    <text evidence="1">The sequence shown here is derived from an EMBL/GenBank/DDBJ whole genome shotgun (WGS) entry which is preliminary data.</text>
</comment>
<evidence type="ECO:0000313" key="1">
    <source>
        <dbReference type="EMBL" id="MDP9843094.1"/>
    </source>
</evidence>
<keyword evidence="2" id="KW-1185">Reference proteome</keyword>
<evidence type="ECO:0008006" key="3">
    <source>
        <dbReference type="Google" id="ProtNLM"/>
    </source>
</evidence>
<dbReference type="Pfam" id="PF19452">
    <property type="entry name" value="DUF5990"/>
    <property type="match status" value="1"/>
</dbReference>
<dbReference type="InterPro" id="IPR046032">
    <property type="entry name" value="DUF5990"/>
</dbReference>
<sequence length="153" mass="16376">MQIQIEAFDLPGHSCATAPGFPGYTGIHVAVQHRDRTKDLLDPQPGGATSATWTLECAATTTPSGVDLKGPYIQGRPEDRFIYLSWGTMDEAGAFTPFRRAKLMIDAIDPATAEAATRSGLLLARLRLTDAKGQPLCAAVRPPLIEWIAGQTG</sequence>
<evidence type="ECO:0000313" key="2">
    <source>
        <dbReference type="Proteomes" id="UP001225356"/>
    </source>
</evidence>
<name>A0ABT9QAK1_9ACTN</name>